<name>Q05565_SPHPI</name>
<keyword evidence="1" id="KW-1133">Transmembrane helix</keyword>
<organism evidence="2">
    <name type="scientific">Sphingomonas paucimobilis</name>
    <name type="common">Pseudomonas paucimobilis</name>
    <dbReference type="NCBI Taxonomy" id="13689"/>
    <lineage>
        <taxon>Bacteria</taxon>
        <taxon>Pseudomonadati</taxon>
        <taxon>Pseudomonadota</taxon>
        <taxon>Alphaproteobacteria</taxon>
        <taxon>Sphingomonadales</taxon>
        <taxon>Sphingomonadaceae</taxon>
        <taxon>Sphingomonas</taxon>
    </lineage>
</organism>
<keyword evidence="1" id="KW-0812">Transmembrane</keyword>
<evidence type="ECO:0000256" key="1">
    <source>
        <dbReference type="SAM" id="Phobius"/>
    </source>
</evidence>
<proteinExistence type="predicted"/>
<dbReference type="PIR" id="JN0817">
    <property type="entry name" value="JN0817"/>
</dbReference>
<reference evidence="2" key="1">
    <citation type="journal article" date="1993" name="Gene">
        <title>Cloning and sequence analysis of a hemolysin-encoding gene from Pseudomonas paucimobilis.</title>
        <authorList>
            <person name="Minnick M.F."/>
            <person name="Scherer D.C."/>
        </authorList>
    </citation>
    <scope>NUCLEOTIDE SEQUENCE</scope>
    <source>
        <strain evidence="2">MM583</strain>
    </source>
</reference>
<evidence type="ECO:0000313" key="2">
    <source>
        <dbReference type="EMBL" id="AAA25836.1"/>
    </source>
</evidence>
<feature type="transmembrane region" description="Helical" evidence="1">
    <location>
        <begin position="6"/>
        <end position="22"/>
    </location>
</feature>
<dbReference type="EMBL" id="L01270">
    <property type="protein sequence ID" value="AAA25836.1"/>
    <property type="molecule type" value="Genomic_DNA"/>
</dbReference>
<protein>
    <submittedName>
        <fullName evidence="2">Beta-hemolysin</fullName>
    </submittedName>
</protein>
<keyword evidence="1" id="KW-0472">Membrane</keyword>
<sequence>MGQFLALSIILILMTLWLLAKLHPERRRRQRRADVRGGCPYRLSACRFHDGEGRMTAATTAPYQARHEPSGVPPSLRWTRCRHPRTVRPSGGICHRSHRLRKGVGANPHGDRRRCGGRARYTSGCIRPAIAVPAQTQANIARATPFRSDEKTVTLEPGKGIEVKARMKAGDSVNFWWTSTGPVRADMHGEPVGGKEDEFTDYWKQKDIASSQGSFTPLCGHARLVLEEPRGQTDHGYRPARWLLRRRFRAKLELVDMKLTRSS</sequence>
<dbReference type="AlphaFoldDB" id="Q05565"/>
<gene>
    <name evidence="2" type="primary">hlyA</name>
</gene>
<accession>Q05565</accession>